<evidence type="ECO:0000256" key="1">
    <source>
        <dbReference type="ARBA" id="ARBA00005964"/>
    </source>
</evidence>
<feature type="signal peptide" evidence="3">
    <location>
        <begin position="1"/>
        <end position="22"/>
    </location>
</feature>
<evidence type="ECO:0000313" key="6">
    <source>
        <dbReference type="Proteomes" id="UP001150266"/>
    </source>
</evidence>
<dbReference type="InterPro" id="IPR002018">
    <property type="entry name" value="CarbesteraseB"/>
</dbReference>
<comment type="similarity">
    <text evidence="1 3">Belongs to the type-B carboxylesterase/lipase family.</text>
</comment>
<dbReference type="AlphaFoldDB" id="A0A9W9DGZ4"/>
<dbReference type="Pfam" id="PF00135">
    <property type="entry name" value="COesterase"/>
    <property type="match status" value="1"/>
</dbReference>
<sequence>MKFVAAPLVAIFLNYLLTPGFQRVHGSAVSLLFENDGNWEDLDNRASALLFYDPETLEIASQICQRFNETLFKDENLPDVQDKLFYLKYKGEFDEHTKFWVVSSSTDRISAIAPFTSEPSTSGVDTSQKFPFLCSNSAPLTSQVDTDFSSLPKTNVISNGTVFTGVRDHLTFRFMGVPYASPPTGSLRFQYPEQWNGTYVNATGFQPACLQFGSFANNEEGLNPWGISEDCLFLNIYTSYIPSSSQPVPLRPVLFWIHGGGNLNGMGSDETFDGGPLVSRGDVVVVTINYRLNIFGFLGLNDSAIPGNYAMADKIFALRWVKEHIADFGGDPDKVTIFGQSAGGWSIVDLLKSPKATGLFHAAISQSGGSGTFTTAEAVYETVEPFLSPLCHLNVTGAELLKCLQVLPADILLNITNFASSWSTVIDGIYALDSAVNQMALGPDAVNSVPFMLGFMPEEGQSLLGNTILPNATDFNQSLINAVGSTLAEDVLQSGLWTINEFHVYNATINVYTDWFLTCPAENMITAASNSNAFPAIYVYSMQHAYGLSFYDPYHLCTFPVGNPQPYYRCHSGDLYEVFGTYHIFSEPLRIPADISYTNLVQDLWANFARMGDPNPDLADLEARGPAYESTLRLLKETKWVWPVYDNESMQMASLEYPELMTVRGLPDDLNKKCVVITAGSEK</sequence>
<dbReference type="InterPro" id="IPR029058">
    <property type="entry name" value="AB_hydrolase_fold"/>
</dbReference>
<dbReference type="OrthoDB" id="408631at2759"/>
<keyword evidence="2 3" id="KW-0378">Hydrolase</keyword>
<proteinExistence type="inferred from homology"/>
<feature type="chain" id="PRO_5041015914" description="Carboxylic ester hydrolase" evidence="3">
    <location>
        <begin position="23"/>
        <end position="683"/>
    </location>
</feature>
<evidence type="ECO:0000256" key="2">
    <source>
        <dbReference type="ARBA" id="ARBA00022801"/>
    </source>
</evidence>
<evidence type="ECO:0000259" key="4">
    <source>
        <dbReference type="Pfam" id="PF00135"/>
    </source>
</evidence>
<organism evidence="5 6">
    <name type="scientific">Lentinula aciculospora</name>
    <dbReference type="NCBI Taxonomy" id="153920"/>
    <lineage>
        <taxon>Eukaryota</taxon>
        <taxon>Fungi</taxon>
        <taxon>Dikarya</taxon>
        <taxon>Basidiomycota</taxon>
        <taxon>Agaricomycotina</taxon>
        <taxon>Agaricomycetes</taxon>
        <taxon>Agaricomycetidae</taxon>
        <taxon>Agaricales</taxon>
        <taxon>Marasmiineae</taxon>
        <taxon>Omphalotaceae</taxon>
        <taxon>Lentinula</taxon>
    </lineage>
</organism>
<dbReference type="SUPFAM" id="SSF53474">
    <property type="entry name" value="alpha/beta-Hydrolases"/>
    <property type="match status" value="1"/>
</dbReference>
<evidence type="ECO:0000313" key="5">
    <source>
        <dbReference type="EMBL" id="KAJ4470222.1"/>
    </source>
</evidence>
<evidence type="ECO:0000256" key="3">
    <source>
        <dbReference type="RuleBase" id="RU361235"/>
    </source>
</evidence>
<keyword evidence="6" id="KW-1185">Reference proteome</keyword>
<feature type="domain" description="Carboxylesterase type B" evidence="4">
    <location>
        <begin position="173"/>
        <end position="659"/>
    </location>
</feature>
<reference evidence="5" key="1">
    <citation type="submission" date="2022-08" db="EMBL/GenBank/DDBJ databases">
        <title>A Global Phylogenomic Analysis of the Shiitake Genus Lentinula.</title>
        <authorList>
            <consortium name="DOE Joint Genome Institute"/>
            <person name="Sierra-Patev S."/>
            <person name="Min B."/>
            <person name="Naranjo-Ortiz M."/>
            <person name="Looney B."/>
            <person name="Konkel Z."/>
            <person name="Slot J.C."/>
            <person name="Sakamoto Y."/>
            <person name="Steenwyk J.L."/>
            <person name="Rokas A."/>
            <person name="Carro J."/>
            <person name="Camarero S."/>
            <person name="Ferreira P."/>
            <person name="Molpeceres G."/>
            <person name="Ruiz-Duenas F.J."/>
            <person name="Serrano A."/>
            <person name="Henrissat B."/>
            <person name="Drula E."/>
            <person name="Hughes K.W."/>
            <person name="Mata J.L."/>
            <person name="Ishikawa N.K."/>
            <person name="Vargas-Isla R."/>
            <person name="Ushijima S."/>
            <person name="Smith C.A."/>
            <person name="Ahrendt S."/>
            <person name="Andreopoulos W."/>
            <person name="He G."/>
            <person name="Labutti K."/>
            <person name="Lipzen A."/>
            <person name="Ng V."/>
            <person name="Riley R."/>
            <person name="Sandor L."/>
            <person name="Barry K."/>
            <person name="Martinez A.T."/>
            <person name="Xiao Y."/>
            <person name="Gibbons J.G."/>
            <person name="Terashima K."/>
            <person name="Grigoriev I.V."/>
            <person name="Hibbett D.S."/>
        </authorList>
    </citation>
    <scope>NUCLEOTIDE SEQUENCE</scope>
    <source>
        <strain evidence="5">JLM2183</strain>
    </source>
</reference>
<dbReference type="Gene3D" id="3.40.50.1820">
    <property type="entry name" value="alpha/beta hydrolase"/>
    <property type="match status" value="1"/>
</dbReference>
<dbReference type="Proteomes" id="UP001150266">
    <property type="component" value="Unassembled WGS sequence"/>
</dbReference>
<comment type="caution">
    <text evidence="5">The sequence shown here is derived from an EMBL/GenBank/DDBJ whole genome shotgun (WGS) entry which is preliminary data.</text>
</comment>
<dbReference type="GO" id="GO:0016787">
    <property type="term" value="F:hydrolase activity"/>
    <property type="evidence" value="ECO:0007669"/>
    <property type="project" value="UniProtKB-KW"/>
</dbReference>
<gene>
    <name evidence="5" type="ORF">J3R30DRAFT_3809125</name>
</gene>
<protein>
    <recommendedName>
        <fullName evidence="3">Carboxylic ester hydrolase</fullName>
        <ecNumber evidence="3">3.1.1.-</ecNumber>
    </recommendedName>
</protein>
<accession>A0A9W9DGZ4</accession>
<dbReference type="EC" id="3.1.1.-" evidence="3"/>
<dbReference type="InterPro" id="IPR050309">
    <property type="entry name" value="Type-B_Carboxylest/Lipase"/>
</dbReference>
<dbReference type="PANTHER" id="PTHR11559">
    <property type="entry name" value="CARBOXYLESTERASE"/>
    <property type="match status" value="1"/>
</dbReference>
<dbReference type="InterPro" id="IPR019826">
    <property type="entry name" value="Carboxylesterase_B_AS"/>
</dbReference>
<dbReference type="PROSITE" id="PS00122">
    <property type="entry name" value="CARBOXYLESTERASE_B_1"/>
    <property type="match status" value="1"/>
</dbReference>
<name>A0A9W9DGZ4_9AGAR</name>
<keyword evidence="3" id="KW-0732">Signal</keyword>
<dbReference type="EMBL" id="JAOTPV010000027">
    <property type="protein sequence ID" value="KAJ4470222.1"/>
    <property type="molecule type" value="Genomic_DNA"/>
</dbReference>